<dbReference type="AlphaFoldDB" id="A0A1V6M3U1"/>
<dbReference type="EMBL" id="MJUW02000002">
    <property type="protein sequence ID" value="OQD47035.1"/>
    <property type="molecule type" value="Genomic_DNA"/>
</dbReference>
<evidence type="ECO:0000313" key="2">
    <source>
        <dbReference type="EMBL" id="OQD47035.1"/>
    </source>
</evidence>
<dbReference type="NCBIfam" id="TIGR01876">
    <property type="entry name" value="cas_Cas5d"/>
    <property type="match status" value="1"/>
</dbReference>
<dbReference type="RefSeq" id="WP_070065811.1">
    <property type="nucleotide sequence ID" value="NZ_MJUW02000002.1"/>
</dbReference>
<dbReference type="InterPro" id="IPR013422">
    <property type="entry name" value="CRISPR-assoc_prot_Cas5_N"/>
</dbReference>
<proteinExistence type="predicted"/>
<dbReference type="GO" id="GO:0043571">
    <property type="term" value="P:maintenance of CRISPR repeat elements"/>
    <property type="evidence" value="ECO:0007669"/>
    <property type="project" value="InterPro"/>
</dbReference>
<dbReference type="Gene3D" id="3.30.70.2660">
    <property type="match status" value="1"/>
</dbReference>
<organism evidence="2 3">
    <name type="scientific">Candidatus Brocadia sapporoensis</name>
    <dbReference type="NCBI Taxonomy" id="392547"/>
    <lineage>
        <taxon>Bacteria</taxon>
        <taxon>Pseudomonadati</taxon>
        <taxon>Planctomycetota</taxon>
        <taxon>Candidatus Brocadiia</taxon>
        <taxon>Candidatus Brocadiales</taxon>
        <taxon>Candidatus Brocadiaceae</taxon>
        <taxon>Candidatus Brocadia</taxon>
    </lineage>
</organism>
<dbReference type="GO" id="GO:0004519">
    <property type="term" value="F:endonuclease activity"/>
    <property type="evidence" value="ECO:0007669"/>
    <property type="project" value="InterPro"/>
</dbReference>
<gene>
    <name evidence="2" type="ORF">BIY37_00050</name>
</gene>
<protein>
    <submittedName>
        <fullName evidence="2">Type I-C CRISPR-associated protein Cas5</fullName>
    </submittedName>
</protein>
<reference evidence="2 3" key="1">
    <citation type="journal article" date="2016" name="Genome Announc.">
        <title>Draft Genome Sequence of the Anaerobic Ammonium-Oxidizing Bacterium 'Candidatus Brocadia sp. 40'.</title>
        <authorList>
            <person name="Ali M."/>
            <person name="Haroon M.F."/>
            <person name="Narita Y."/>
            <person name="Zhang L."/>
            <person name="Rangel Shaw D."/>
            <person name="Okabe S."/>
            <person name="Saikaly P.E."/>
        </authorList>
    </citation>
    <scope>NUCLEOTIDE SEQUENCE [LARGE SCALE GENOMIC DNA]</scope>
    <source>
        <strain evidence="2 3">40</strain>
    </source>
</reference>
<dbReference type="Proteomes" id="UP000242219">
    <property type="component" value="Unassembled WGS sequence"/>
</dbReference>
<evidence type="ECO:0000313" key="3">
    <source>
        <dbReference type="Proteomes" id="UP000242219"/>
    </source>
</evidence>
<dbReference type="NCBIfam" id="TIGR02593">
    <property type="entry name" value="CRISPR_cas5"/>
    <property type="match status" value="1"/>
</dbReference>
<comment type="caution">
    <text evidence="2">The sequence shown here is derived from an EMBL/GenBank/DDBJ whole genome shotgun (WGS) entry which is preliminary data.</text>
</comment>
<dbReference type="Pfam" id="PF09704">
    <property type="entry name" value="Cas_Cas5d"/>
    <property type="match status" value="1"/>
</dbReference>
<sequence length="257" mass="29843">MISEPVRIRVKGQWACFTRPEFHVERVSYPVITPSAARGIFEAILMKPIEKPQSDKRQDKSGFIWRILRIGIVKKGVPFSILRNELKTSKIAFSGKAGQPINVSDTEESHTQRHSLILKDVEYLIEAVIEVPEEYIKNNGVISVVKYRKIFERRVNSGRCFHRPYLGCREYPCEFEWDENAQVDQTVNDDFGNMFHDFDFSPVWNHWGNKKERPEKWVINGKTIHPVAKAFYAKAENGWMTVSRIISENGKKRVEAC</sequence>
<dbReference type="GO" id="GO:0051607">
    <property type="term" value="P:defense response to virus"/>
    <property type="evidence" value="ECO:0007669"/>
    <property type="project" value="UniProtKB-KW"/>
</dbReference>
<name>A0A1V6M3U1_9BACT</name>
<keyword evidence="1" id="KW-0051">Antiviral defense</keyword>
<evidence type="ECO:0000256" key="1">
    <source>
        <dbReference type="ARBA" id="ARBA00023118"/>
    </source>
</evidence>
<dbReference type="InterPro" id="IPR021124">
    <property type="entry name" value="CRISPR-assoc_prot_Cas5"/>
</dbReference>
<dbReference type="InterPro" id="IPR010155">
    <property type="entry name" value="CRISPR-assoc_prot_Cas5d"/>
</dbReference>
<accession>A0A1V6M3U1</accession>
<keyword evidence="3" id="KW-1185">Reference proteome</keyword>